<dbReference type="EMBL" id="BKCJ010004402">
    <property type="protein sequence ID" value="GEU60832.1"/>
    <property type="molecule type" value="Genomic_DNA"/>
</dbReference>
<dbReference type="PANTHER" id="PTHR45835">
    <property type="entry name" value="YALI0A06105P"/>
    <property type="match status" value="1"/>
</dbReference>
<proteinExistence type="predicted"/>
<feature type="compositionally biased region" description="Polar residues" evidence="1">
    <location>
        <begin position="68"/>
        <end position="86"/>
    </location>
</feature>
<keyword evidence="6" id="KW-0808">Transferase</keyword>
<feature type="compositionally biased region" description="Basic and acidic residues" evidence="1">
    <location>
        <begin position="423"/>
        <end position="433"/>
    </location>
</feature>
<dbReference type="PANTHER" id="PTHR45835:SF103">
    <property type="entry name" value="RNA-DIRECTED DNA POLYMERASE"/>
    <property type="match status" value="1"/>
</dbReference>
<feature type="compositionally biased region" description="Pro residues" evidence="1">
    <location>
        <begin position="823"/>
        <end position="842"/>
    </location>
</feature>
<dbReference type="Pfam" id="PF08284">
    <property type="entry name" value="RVP_2"/>
    <property type="match status" value="1"/>
</dbReference>
<feature type="region of interest" description="Disordered" evidence="1">
    <location>
        <begin position="55"/>
        <end position="86"/>
    </location>
</feature>
<feature type="region of interest" description="Disordered" evidence="1">
    <location>
        <begin position="191"/>
        <end position="214"/>
    </location>
</feature>
<feature type="region of interest" description="Disordered" evidence="1">
    <location>
        <begin position="423"/>
        <end position="453"/>
    </location>
</feature>
<evidence type="ECO:0000259" key="2">
    <source>
        <dbReference type="Pfam" id="PF07727"/>
    </source>
</evidence>
<feature type="domain" description="Reverse transcriptase Ty1/copia-type" evidence="2">
    <location>
        <begin position="528"/>
        <end position="598"/>
    </location>
</feature>
<dbReference type="InterPro" id="IPR012337">
    <property type="entry name" value="RNaseH-like_sf"/>
</dbReference>
<protein>
    <submittedName>
        <fullName evidence="6">Putative reverse transcriptase domain-containing protein</fullName>
    </submittedName>
</protein>
<keyword evidence="6" id="KW-0695">RNA-directed DNA polymerase</keyword>
<feature type="domain" description="Retrovirus-related Pol polyprotein from transposon TNT 1-94-like beta-barrel" evidence="4">
    <location>
        <begin position="233"/>
        <end position="306"/>
    </location>
</feature>
<dbReference type="InterPro" id="IPR036397">
    <property type="entry name" value="RNaseH_sf"/>
</dbReference>
<evidence type="ECO:0000259" key="3">
    <source>
        <dbReference type="Pfam" id="PF13976"/>
    </source>
</evidence>
<evidence type="ECO:0000313" key="6">
    <source>
        <dbReference type="EMBL" id="GEU60832.1"/>
    </source>
</evidence>
<reference evidence="6" key="1">
    <citation type="journal article" date="2019" name="Sci. Rep.">
        <title>Draft genome of Tanacetum cinerariifolium, the natural source of mosquito coil.</title>
        <authorList>
            <person name="Yamashiro T."/>
            <person name="Shiraishi A."/>
            <person name="Satake H."/>
            <person name="Nakayama K."/>
        </authorList>
    </citation>
    <scope>NUCLEOTIDE SEQUENCE</scope>
</reference>
<evidence type="ECO:0000259" key="4">
    <source>
        <dbReference type="Pfam" id="PF22936"/>
    </source>
</evidence>
<feature type="domain" description="GAG-pre-integrase" evidence="3">
    <location>
        <begin position="342"/>
        <end position="392"/>
    </location>
</feature>
<dbReference type="Pfam" id="PF07727">
    <property type="entry name" value="RVT_2"/>
    <property type="match status" value="1"/>
</dbReference>
<dbReference type="SUPFAM" id="SSF53098">
    <property type="entry name" value="Ribonuclease H-like"/>
    <property type="match status" value="1"/>
</dbReference>
<dbReference type="InterPro" id="IPR025724">
    <property type="entry name" value="GAG-pre-integrase_dom"/>
</dbReference>
<feature type="region of interest" description="Disordered" evidence="1">
    <location>
        <begin position="794"/>
        <end position="846"/>
    </location>
</feature>
<evidence type="ECO:0000256" key="1">
    <source>
        <dbReference type="SAM" id="MobiDB-lite"/>
    </source>
</evidence>
<evidence type="ECO:0000259" key="5">
    <source>
        <dbReference type="Pfam" id="PF24626"/>
    </source>
</evidence>
<dbReference type="InterPro" id="IPR056924">
    <property type="entry name" value="SH3_Tf2-1"/>
</dbReference>
<accession>A0A6L2LJU7</accession>
<organism evidence="6">
    <name type="scientific">Tanacetum cinerariifolium</name>
    <name type="common">Dalmatian daisy</name>
    <name type="synonym">Chrysanthemum cinerariifolium</name>
    <dbReference type="NCBI Taxonomy" id="118510"/>
    <lineage>
        <taxon>Eukaryota</taxon>
        <taxon>Viridiplantae</taxon>
        <taxon>Streptophyta</taxon>
        <taxon>Embryophyta</taxon>
        <taxon>Tracheophyta</taxon>
        <taxon>Spermatophyta</taxon>
        <taxon>Magnoliopsida</taxon>
        <taxon>eudicotyledons</taxon>
        <taxon>Gunneridae</taxon>
        <taxon>Pentapetalae</taxon>
        <taxon>asterids</taxon>
        <taxon>campanulids</taxon>
        <taxon>Asterales</taxon>
        <taxon>Asteraceae</taxon>
        <taxon>Asteroideae</taxon>
        <taxon>Anthemideae</taxon>
        <taxon>Anthemidinae</taxon>
        <taxon>Tanacetum</taxon>
    </lineage>
</organism>
<feature type="domain" description="Tf2-1-like SH3-like" evidence="5">
    <location>
        <begin position="1511"/>
        <end position="1575"/>
    </location>
</feature>
<name>A0A6L2LJU7_TANCI</name>
<dbReference type="InterPro" id="IPR013103">
    <property type="entry name" value="RVT_2"/>
</dbReference>
<keyword evidence="6" id="KW-0548">Nucleotidyltransferase</keyword>
<dbReference type="Pfam" id="PF13976">
    <property type="entry name" value="gag_pre-integrs"/>
    <property type="match status" value="1"/>
</dbReference>
<dbReference type="Pfam" id="PF24626">
    <property type="entry name" value="SH3_Tf2-1"/>
    <property type="match status" value="1"/>
</dbReference>
<dbReference type="InterPro" id="IPR054722">
    <property type="entry name" value="PolX-like_BBD"/>
</dbReference>
<dbReference type="Gene3D" id="3.30.420.10">
    <property type="entry name" value="Ribonuclease H-like superfamily/Ribonuclease H"/>
    <property type="match status" value="1"/>
</dbReference>
<comment type="caution">
    <text evidence="6">The sequence shown here is derived from an EMBL/GenBank/DDBJ whole genome shotgun (WGS) entry which is preliminary data.</text>
</comment>
<dbReference type="GO" id="GO:0003964">
    <property type="term" value="F:RNA-directed DNA polymerase activity"/>
    <property type="evidence" value="ECO:0007669"/>
    <property type="project" value="UniProtKB-KW"/>
</dbReference>
<dbReference type="GO" id="GO:0003676">
    <property type="term" value="F:nucleic acid binding"/>
    <property type="evidence" value="ECO:0007669"/>
    <property type="project" value="InterPro"/>
</dbReference>
<gene>
    <name evidence="6" type="ORF">Tci_032810</name>
</gene>
<dbReference type="Pfam" id="PF22936">
    <property type="entry name" value="Pol_BBD"/>
    <property type="match status" value="1"/>
</dbReference>
<sequence length="1611" mass="181078">MPPKPDLVFHDAPNVNETAHTAFNVELSPTKPDNDLSHTHRPLAPIIEDWVSDSEDDFEPKTPHNVPSFVQPTKQVKSPRPSVNTVETSIPTANTKIAIPKPESNGNRRNRKACFVCKSLDHLIKDCDFYEKKMAPTSVRSHAHRGNHQKHVVPTAVLTQSKLVPIIAARPVTSVVPKSHVTRPRLAKPIVTKPHSSPRRHINHSPSLKASNFPPKVTAVKGNPQHAMKDNGVIDSGCSRHMTGNMFYLSEFEELNGGYVAFGSNPKGGKIFGKGKIRTGKLDFNDVYFVKELKFNLFSVSQMCDKKNNVLFTDTECLVLSPEFKLPDENQVLLKVPRENNMYNVNLKNIVPSGNLTCLFAKAALDESNLWHRRLGHINFKTMNKLVKGKFDGKVDEEFLVGYFVSSKAFRNTVDDAAFGGKKPEFEGRKPQSEVHVSPSSSAQLKKHNDKTNREAKGKSLVKSLIGYRNLSVEFEDFFDDSINEVNAIDSQVPAVGQISTNNTNTFSAAGPSNAVVLTLPIWKQLSQIEAIRLFLAYASFMGFMVYQMDVKSAFLYGTIEEEVYVCQPPRFKDPDYLDKVYKVVKALYGLHQAPRACSIKYALTVNPNIYVSCIKQFWSSISVKKVNDVTRLQALVDKKRVIITEATIRDALRLAEAEGIDCLPNEEIFTELARMGYEKPSTKLTFYKAFFSSQGKFLIHTILQCMIAKRIPWNEFSFSMALAVICLSTCRKFNFSKIGKGCSGVETPLFEGMLVAQQVDESVAELNDNDVPAAGVADEGAAEVNVDVVPAAVDEPSIPSPTPPTQTPPPSRDIPSTSQVQPTPPLSPQAQPPLPKQPPQPSQDAKMSMDLLHNLVKKLERRNKLKVLKLRRLKKVGTAQRVETSDDTVMDDVSKQGRIIVDMDVDVDVTLKDIAKDVAVDAEIKESLEHEVDEVEPVELQEVVEIVTNAKLITEVVTAASTTITAAAPQLTTAAAPTLTTAPSAARRRKGVVIRDPKETATPSIIIHTEAKSKDKGKGILDEVIDHVQRKEKEDNAVKRYQALKSKPQTKAQARKNMMIYLRNVAGFKMDYFKGMNHDDIRPIFEKKFNSNATPLARKVLVVDYAIYTENNKPYYKIIRADESPQLFLSFLSLLRNFDREDLEVLWELVKEMFASSKPKNFSNDFLLTTLTNMFEKLDVQAQVWKNQRTVHDLAKAKSWRFFRVDATEDFKGKHAKCLRLLVKGLVLPSQDDCVELGSFDIIIGMDWLAKYQAVIVCVEKTVRIPWGNKTLIVWGDERNQGNKTRLNIISCTKTQKYIREGCHIFLTHVTTKETEDKSKKKRLEDILIIRDFPEVFLEDLSSLPSTQQVEFQIDFIPGTAPVARSKYPIHLGSDKMYQDVKKLYWWPNIKATSRPIQSERTIQTFEDMLRAHVIDFGKGWVNHLSLVEFSYNNSYHAGIKAAPFEALYGQKCCSPVCCAEVRKVQLLGPKIVQETTDKIIQIKQRIQTAHDRKKSYAYLKRKSMEFQVGDRVMLKVSPWKDVVHFGIRGKLNPIYIRPFKVLEKVGSIAYKLGQPQEPSRVHNTFHASILKKCCVSSCDSAGHIEAVPAGYDIVPAGHVLVSADRYRIC</sequence>
<feature type="compositionally biased region" description="Pro residues" evidence="1">
    <location>
        <begin position="799"/>
        <end position="813"/>
    </location>
</feature>